<feature type="domain" description="Type II secretion system protein GspF" evidence="8">
    <location>
        <begin position="13"/>
        <end position="133"/>
    </location>
</feature>
<dbReference type="InterPro" id="IPR047692">
    <property type="entry name" value="T4P_ComGB"/>
</dbReference>
<gene>
    <name evidence="9" type="ORF">JOD17_002793</name>
</gene>
<keyword evidence="4 7" id="KW-0812">Transmembrane</keyword>
<evidence type="ECO:0000256" key="6">
    <source>
        <dbReference type="ARBA" id="ARBA00023136"/>
    </source>
</evidence>
<dbReference type="NCBIfam" id="NF041012">
    <property type="entry name" value="T4P_ComGB"/>
    <property type="match status" value="1"/>
</dbReference>
<comment type="caution">
    <text evidence="9">The sequence shown here is derived from an EMBL/GenBank/DDBJ whole genome shotgun (WGS) entry which is preliminary data.</text>
</comment>
<dbReference type="PANTHER" id="PTHR30012:SF0">
    <property type="entry name" value="TYPE II SECRETION SYSTEM PROTEIN F-RELATED"/>
    <property type="match status" value="1"/>
</dbReference>
<dbReference type="Proteomes" id="UP000741863">
    <property type="component" value="Unassembled WGS sequence"/>
</dbReference>
<dbReference type="PANTHER" id="PTHR30012">
    <property type="entry name" value="GENERAL SECRETION PATHWAY PROTEIN"/>
    <property type="match status" value="1"/>
</dbReference>
<dbReference type="RefSeq" id="WP_204698406.1">
    <property type="nucleotide sequence ID" value="NZ_JAFBEC010000008.1"/>
</dbReference>
<feature type="domain" description="Type II secretion system protein GspF" evidence="8">
    <location>
        <begin position="212"/>
        <end position="334"/>
    </location>
</feature>
<keyword evidence="10" id="KW-1185">Reference proteome</keyword>
<dbReference type="InterPro" id="IPR042094">
    <property type="entry name" value="T2SS_GspF_sf"/>
</dbReference>
<reference evidence="9 10" key="1">
    <citation type="submission" date="2021-01" db="EMBL/GenBank/DDBJ databases">
        <title>Genomic Encyclopedia of Type Strains, Phase IV (KMG-IV): sequencing the most valuable type-strain genomes for metagenomic binning, comparative biology and taxonomic classification.</title>
        <authorList>
            <person name="Goeker M."/>
        </authorList>
    </citation>
    <scope>NUCLEOTIDE SEQUENCE [LARGE SCALE GENOMIC DNA]</scope>
    <source>
        <strain evidence="9 10">DSM 25540</strain>
    </source>
</reference>
<feature type="transmembrane region" description="Helical" evidence="7">
    <location>
        <begin position="315"/>
        <end position="339"/>
    </location>
</feature>
<evidence type="ECO:0000313" key="9">
    <source>
        <dbReference type="EMBL" id="MBM7633697.1"/>
    </source>
</evidence>
<proteinExistence type="inferred from homology"/>
<feature type="transmembrane region" description="Helical" evidence="7">
    <location>
        <begin position="160"/>
        <end position="180"/>
    </location>
</feature>
<keyword evidence="6 7" id="KW-0472">Membrane</keyword>
<feature type="transmembrane region" description="Helical" evidence="7">
    <location>
        <begin position="109"/>
        <end position="132"/>
    </location>
</feature>
<organism evidence="9 10">
    <name type="scientific">Geomicrobium sediminis</name>
    <dbReference type="NCBI Taxonomy" id="1347788"/>
    <lineage>
        <taxon>Bacteria</taxon>
        <taxon>Bacillati</taxon>
        <taxon>Bacillota</taxon>
        <taxon>Bacilli</taxon>
        <taxon>Bacillales</taxon>
        <taxon>Geomicrobium</taxon>
    </lineage>
</organism>
<comment type="similarity">
    <text evidence="2">Belongs to the GSP F family.</text>
</comment>
<comment type="subcellular location">
    <subcellularLocation>
        <location evidence="1">Cell membrane</location>
        <topology evidence="1">Multi-pass membrane protein</topology>
    </subcellularLocation>
</comment>
<evidence type="ECO:0000256" key="7">
    <source>
        <dbReference type="SAM" id="Phobius"/>
    </source>
</evidence>
<accession>A0ABS2PE43</accession>
<evidence type="ECO:0000259" key="8">
    <source>
        <dbReference type="Pfam" id="PF00482"/>
    </source>
</evidence>
<keyword evidence="3" id="KW-1003">Cell membrane</keyword>
<dbReference type="Pfam" id="PF00482">
    <property type="entry name" value="T2SSF"/>
    <property type="match status" value="2"/>
</dbReference>
<name>A0ABS2PE43_9BACL</name>
<evidence type="ECO:0000256" key="1">
    <source>
        <dbReference type="ARBA" id="ARBA00004651"/>
    </source>
</evidence>
<dbReference type="InterPro" id="IPR018076">
    <property type="entry name" value="T2SS_GspF_dom"/>
</dbReference>
<sequence length="345" mass="40283">MKKKWKASDKANFFLNLSRLLERGYTLHHGASLLGIQDGPYAKSIIANWLTALGEGKSWGEALERLELPNDIQAYLFFSERYGRLNRGFYYAGRMLKEREKIKQQFMTIARYPILLIWIIAMLFSFMVFFVFPQFEALFQTMDIEYPAITTMTFLFFQSIPYGFLLLLIVITIGVIYYYGSFKNKTSLQQYHLILKIPLINRLLRMYLTYSFSLQFGQLLKGGLHVLDVLTVFVDQSRLSIFKEEGERMKEELNEGLQFPDVVVNSGCYTAEFKEIIQHGQQTGKLADDLIHYSEMLWKDLLQRVQQITMTIQPILFLVIGLFMLLLFLSIFLPIFQLITSIDAY</sequence>
<protein>
    <submittedName>
        <fullName evidence="9">Competence protein ComGB</fullName>
    </submittedName>
</protein>
<evidence type="ECO:0000313" key="10">
    <source>
        <dbReference type="Proteomes" id="UP000741863"/>
    </source>
</evidence>
<dbReference type="EMBL" id="JAFBEC010000008">
    <property type="protein sequence ID" value="MBM7633697.1"/>
    <property type="molecule type" value="Genomic_DNA"/>
</dbReference>
<evidence type="ECO:0000256" key="2">
    <source>
        <dbReference type="ARBA" id="ARBA00005745"/>
    </source>
</evidence>
<dbReference type="Gene3D" id="1.20.81.30">
    <property type="entry name" value="Type II secretion system (T2SS), domain F"/>
    <property type="match status" value="2"/>
</dbReference>
<evidence type="ECO:0000256" key="5">
    <source>
        <dbReference type="ARBA" id="ARBA00022989"/>
    </source>
</evidence>
<keyword evidence="5 7" id="KW-1133">Transmembrane helix</keyword>
<evidence type="ECO:0000256" key="3">
    <source>
        <dbReference type="ARBA" id="ARBA00022475"/>
    </source>
</evidence>
<evidence type="ECO:0000256" key="4">
    <source>
        <dbReference type="ARBA" id="ARBA00022692"/>
    </source>
</evidence>
<dbReference type="InterPro" id="IPR003004">
    <property type="entry name" value="GspF/PilC"/>
</dbReference>